<dbReference type="VEuPathDB" id="TrichDB:TRFO_42122"/>
<dbReference type="Proteomes" id="UP000179807">
    <property type="component" value="Unassembled WGS sequence"/>
</dbReference>
<protein>
    <submittedName>
        <fullName evidence="3">Uncharacterized protein</fullName>
    </submittedName>
</protein>
<evidence type="ECO:0000313" key="4">
    <source>
        <dbReference type="Proteomes" id="UP000179807"/>
    </source>
</evidence>
<organism evidence="3 4">
    <name type="scientific">Tritrichomonas foetus</name>
    <dbReference type="NCBI Taxonomy" id="1144522"/>
    <lineage>
        <taxon>Eukaryota</taxon>
        <taxon>Metamonada</taxon>
        <taxon>Parabasalia</taxon>
        <taxon>Tritrichomonadida</taxon>
        <taxon>Tritrichomonadidae</taxon>
        <taxon>Tritrichomonas</taxon>
    </lineage>
</organism>
<keyword evidence="2" id="KW-1133">Transmembrane helix</keyword>
<keyword evidence="2" id="KW-0472">Membrane</keyword>
<keyword evidence="4" id="KW-1185">Reference proteome</keyword>
<feature type="transmembrane region" description="Helical" evidence="2">
    <location>
        <begin position="231"/>
        <end position="252"/>
    </location>
</feature>
<dbReference type="RefSeq" id="XP_068369135.1">
    <property type="nucleotide sequence ID" value="XM_068514147.1"/>
</dbReference>
<evidence type="ECO:0000256" key="1">
    <source>
        <dbReference type="SAM" id="MobiDB-lite"/>
    </source>
</evidence>
<proteinExistence type="predicted"/>
<gene>
    <name evidence="3" type="ORF">TRFO_42122</name>
</gene>
<comment type="caution">
    <text evidence="3">The sequence shown here is derived from an EMBL/GenBank/DDBJ whole genome shotgun (WGS) entry which is preliminary data.</text>
</comment>
<dbReference type="GeneID" id="94848851"/>
<accession>A0A1J4KXN7</accession>
<dbReference type="EMBL" id="MLAK01000159">
    <property type="protein sequence ID" value="OHT15999.1"/>
    <property type="molecule type" value="Genomic_DNA"/>
</dbReference>
<feature type="region of interest" description="Disordered" evidence="1">
    <location>
        <begin position="267"/>
        <end position="286"/>
    </location>
</feature>
<keyword evidence="2" id="KW-0812">Transmembrane</keyword>
<evidence type="ECO:0000313" key="3">
    <source>
        <dbReference type="EMBL" id="OHT15999.1"/>
    </source>
</evidence>
<evidence type="ECO:0000256" key="2">
    <source>
        <dbReference type="SAM" id="Phobius"/>
    </source>
</evidence>
<reference evidence="3" key="1">
    <citation type="submission" date="2016-10" db="EMBL/GenBank/DDBJ databases">
        <authorList>
            <person name="Benchimol M."/>
            <person name="Almeida L.G."/>
            <person name="Vasconcelos A.T."/>
            <person name="Perreira-Neves A."/>
            <person name="Rosa I.A."/>
            <person name="Tasca T."/>
            <person name="Bogo M.R."/>
            <person name="de Souza W."/>
        </authorList>
    </citation>
    <scope>NUCLEOTIDE SEQUENCE [LARGE SCALE GENOMIC DNA]</scope>
    <source>
        <strain evidence="3">K</strain>
    </source>
</reference>
<name>A0A1J4KXN7_9EUKA</name>
<dbReference type="AlphaFoldDB" id="A0A1J4KXN7"/>
<sequence>MKDKIQCENYEFIYTLKKMNGHLSYEKVNQLYMNVEEAKKLDHEIENIFKMGKVLVIRNELDMALSKFIDACKKFQDLVLNQEKIPARYEFLSNSLYEIGEIYSKKKIIDKSLQFHSLRRKFLEFFVARPETQYMGPQLLTIPAVDCPQRKEIVALFGEMNDHIISPTTSMTEDEREKIVEQFREQCRVEKKKEMQESARIFREVAKQRREAKQKSISDRIIKFLDDPKHMFYTLVLIGLFVISIPISYSVYLKKTRKPINSGIYSNSLPKSNHNHIHSHDIGQSYNEKEELKKSEQFLSDYMEKTLQKVRNNRPERNERNFHDIL</sequence>